<gene>
    <name evidence="1" type="ORF">S01H1_44588</name>
</gene>
<evidence type="ECO:0008006" key="2">
    <source>
        <dbReference type="Google" id="ProtNLM"/>
    </source>
</evidence>
<sequence>MSNLFIFFDEAGNDDFSPSGTKHLVWTTVATENAALLVPELYELKHNICGSGLDLERFHATSDKQRVRDRVFELLAGCTHLEV</sequence>
<organism evidence="1">
    <name type="scientific">marine sediment metagenome</name>
    <dbReference type="NCBI Taxonomy" id="412755"/>
    <lineage>
        <taxon>unclassified sequences</taxon>
        <taxon>metagenomes</taxon>
        <taxon>ecological metagenomes</taxon>
    </lineage>
</organism>
<protein>
    <recommendedName>
        <fullName evidence="2">DUF3800 domain-containing protein</fullName>
    </recommendedName>
</protein>
<reference evidence="1" key="1">
    <citation type="journal article" date="2014" name="Front. Microbiol.">
        <title>High frequency of phylogenetically diverse reductive dehalogenase-homologous genes in deep subseafloor sedimentary metagenomes.</title>
        <authorList>
            <person name="Kawai M."/>
            <person name="Futagami T."/>
            <person name="Toyoda A."/>
            <person name="Takaki Y."/>
            <person name="Nishi S."/>
            <person name="Hori S."/>
            <person name="Arai W."/>
            <person name="Tsubouchi T."/>
            <person name="Morono Y."/>
            <person name="Uchiyama I."/>
            <person name="Ito T."/>
            <person name="Fujiyama A."/>
            <person name="Inagaki F."/>
            <person name="Takami H."/>
        </authorList>
    </citation>
    <scope>NUCLEOTIDE SEQUENCE</scope>
    <source>
        <strain evidence="1">Expedition CK06-06</strain>
    </source>
</reference>
<dbReference type="AlphaFoldDB" id="X0USA5"/>
<comment type="caution">
    <text evidence="1">The sequence shown here is derived from an EMBL/GenBank/DDBJ whole genome shotgun (WGS) entry which is preliminary data.</text>
</comment>
<accession>X0USA5</accession>
<feature type="non-terminal residue" evidence="1">
    <location>
        <position position="83"/>
    </location>
</feature>
<evidence type="ECO:0000313" key="1">
    <source>
        <dbReference type="EMBL" id="GAG08585.1"/>
    </source>
</evidence>
<proteinExistence type="predicted"/>
<dbReference type="EMBL" id="BARS01028445">
    <property type="protein sequence ID" value="GAG08585.1"/>
    <property type="molecule type" value="Genomic_DNA"/>
</dbReference>
<name>X0USA5_9ZZZZ</name>